<keyword evidence="1" id="KW-1133">Transmembrane helix</keyword>
<keyword evidence="1" id="KW-0472">Membrane</keyword>
<dbReference type="SUPFAM" id="SSF54523">
    <property type="entry name" value="Pili subunits"/>
    <property type="match status" value="1"/>
</dbReference>
<dbReference type="Proteomes" id="UP001177295">
    <property type="component" value="Chromosome"/>
</dbReference>
<keyword evidence="3" id="KW-1185">Reference proteome</keyword>
<sequence length="154" mass="16944">MSRQQLKERGFTIIEVVLVLAIAALIFLMIFIALPALQRSQRDTARKNDVSIVSAAVNSYASANRGNLPTTHDEQRLRAYVTNLSGNSARDRVMVRAYNNTMTVNDGEIIVVLRAQCGAAGVNSTTQQLRPGTLRQYATITHLENGNSTYCMEA</sequence>
<protein>
    <submittedName>
        <fullName evidence="2">Type II secretion system GspH family protein</fullName>
    </submittedName>
</protein>
<dbReference type="RefSeq" id="WP_376754124.1">
    <property type="nucleotide sequence ID" value="NZ_CP124550.1"/>
</dbReference>
<dbReference type="InterPro" id="IPR045584">
    <property type="entry name" value="Pilin-like"/>
</dbReference>
<dbReference type="EMBL" id="CP124550">
    <property type="protein sequence ID" value="WIO45751.1"/>
    <property type="molecule type" value="Genomic_DNA"/>
</dbReference>
<evidence type="ECO:0000256" key="1">
    <source>
        <dbReference type="SAM" id="Phobius"/>
    </source>
</evidence>
<dbReference type="Gene3D" id="3.30.700.10">
    <property type="entry name" value="Glycoprotein, Type 4 Pilin"/>
    <property type="match status" value="1"/>
</dbReference>
<dbReference type="NCBIfam" id="TIGR02532">
    <property type="entry name" value="IV_pilin_GFxxxE"/>
    <property type="match status" value="1"/>
</dbReference>
<reference evidence="2 3" key="1">
    <citation type="journal article" date="2023" name="Cell">
        <title>Genetic manipulation of Patescibacteria provides mechanistic insights into microbial dark matter and the epibiotic lifestyle.</title>
        <authorList>
            <person name="Wang Y."/>
            <person name="Gallagher L.A."/>
            <person name="Andrade P.A."/>
            <person name="Liu A."/>
            <person name="Humphreys I.R."/>
            <person name="Turkarslan S."/>
            <person name="Cutler K.J."/>
            <person name="Arrieta-Ortiz M.L."/>
            <person name="Li Y."/>
            <person name="Radey M.C."/>
            <person name="McLean J.S."/>
            <person name="Cong Q."/>
            <person name="Baker D."/>
            <person name="Baliga N.S."/>
            <person name="Peterson S.B."/>
            <person name="Mougous J.D."/>
        </authorList>
    </citation>
    <scope>NUCLEOTIDE SEQUENCE [LARGE SCALE GENOMIC DNA]</scope>
    <source>
        <strain evidence="2 3">ML1</strain>
    </source>
</reference>
<name>A0ABY8WVX7_9BACT</name>
<gene>
    <name evidence="2" type="primary">pilE</name>
    <name evidence="2" type="ORF">SEML1_0111</name>
</gene>
<organism evidence="2 3">
    <name type="scientific">Candidatus Southlakia epibionticum</name>
    <dbReference type="NCBI Taxonomy" id="3043284"/>
    <lineage>
        <taxon>Bacteria</taxon>
        <taxon>Candidatus Saccharimonadota</taxon>
        <taxon>Candidatus Saccharimonadia</taxon>
        <taxon>Candidatus Saccharimonadales</taxon>
        <taxon>Candidatus Saccharimonadaceae</taxon>
        <taxon>Candidatus Southlakia</taxon>
    </lineage>
</organism>
<evidence type="ECO:0000313" key="2">
    <source>
        <dbReference type="EMBL" id="WIO45751.1"/>
    </source>
</evidence>
<feature type="transmembrane region" description="Helical" evidence="1">
    <location>
        <begin position="12"/>
        <end position="37"/>
    </location>
</feature>
<dbReference type="InterPro" id="IPR012902">
    <property type="entry name" value="N_methyl_site"/>
</dbReference>
<proteinExistence type="predicted"/>
<accession>A0ABY8WVX7</accession>
<dbReference type="Pfam" id="PF07963">
    <property type="entry name" value="N_methyl"/>
    <property type="match status" value="1"/>
</dbReference>
<evidence type="ECO:0000313" key="3">
    <source>
        <dbReference type="Proteomes" id="UP001177295"/>
    </source>
</evidence>
<keyword evidence="1" id="KW-0812">Transmembrane</keyword>